<feature type="domain" description="Cytochrome C biogenesis protein transmembrane" evidence="7">
    <location>
        <begin position="18"/>
        <end position="226"/>
    </location>
</feature>
<keyword evidence="4 6" id="KW-1133">Transmembrane helix</keyword>
<evidence type="ECO:0000256" key="1">
    <source>
        <dbReference type="ARBA" id="ARBA00004141"/>
    </source>
</evidence>
<dbReference type="RefSeq" id="WP_075363859.1">
    <property type="nucleotide sequence ID" value="NZ_MLBF01000005.1"/>
</dbReference>
<organism evidence="8 9">
    <name type="scientific">Desulfosporosinus metallidurans</name>
    <dbReference type="NCBI Taxonomy" id="1888891"/>
    <lineage>
        <taxon>Bacteria</taxon>
        <taxon>Bacillati</taxon>
        <taxon>Bacillota</taxon>
        <taxon>Clostridia</taxon>
        <taxon>Eubacteriales</taxon>
        <taxon>Desulfitobacteriaceae</taxon>
        <taxon>Desulfosporosinus</taxon>
    </lineage>
</organism>
<keyword evidence="5 6" id="KW-0472">Membrane</keyword>
<dbReference type="InterPro" id="IPR003834">
    <property type="entry name" value="Cyt_c_assmbl_TM_dom"/>
</dbReference>
<evidence type="ECO:0000256" key="3">
    <source>
        <dbReference type="ARBA" id="ARBA00022692"/>
    </source>
</evidence>
<feature type="transmembrane region" description="Helical" evidence="6">
    <location>
        <begin position="209"/>
        <end position="227"/>
    </location>
</feature>
<keyword evidence="9" id="KW-1185">Reference proteome</keyword>
<comment type="subcellular location">
    <subcellularLocation>
        <location evidence="1">Membrane</location>
        <topology evidence="1">Multi-pass membrane protein</topology>
    </subcellularLocation>
</comment>
<comment type="caution">
    <text evidence="8">The sequence shown here is derived from an EMBL/GenBank/DDBJ whole genome shotgun (WGS) entry which is preliminary data.</text>
</comment>
<dbReference type="AlphaFoldDB" id="A0A1Q8R043"/>
<evidence type="ECO:0000256" key="4">
    <source>
        <dbReference type="ARBA" id="ARBA00022989"/>
    </source>
</evidence>
<comment type="similarity">
    <text evidence="2">Belongs to the DsbD family.</text>
</comment>
<dbReference type="InterPro" id="IPR051790">
    <property type="entry name" value="Cytochrome_c-biogenesis_DsbD"/>
</dbReference>
<dbReference type="PANTHER" id="PTHR31272:SF6">
    <property type="entry name" value="CYTOCHROME C-TYPE BIOGENESIS CCDA-LIKE CHLOROPLASTIC PROTEIN"/>
    <property type="match status" value="1"/>
</dbReference>
<evidence type="ECO:0000313" key="8">
    <source>
        <dbReference type="EMBL" id="OLN32999.1"/>
    </source>
</evidence>
<dbReference type="OrthoDB" id="9809733at2"/>
<dbReference type="Proteomes" id="UP000186102">
    <property type="component" value="Unassembled WGS sequence"/>
</dbReference>
<dbReference type="GO" id="GO:0017004">
    <property type="term" value="P:cytochrome complex assembly"/>
    <property type="evidence" value="ECO:0007669"/>
    <property type="project" value="InterPro"/>
</dbReference>
<proteinExistence type="inferred from homology"/>
<dbReference type="EMBL" id="MLBF01000005">
    <property type="protein sequence ID" value="OLN32999.1"/>
    <property type="molecule type" value="Genomic_DNA"/>
</dbReference>
<feature type="transmembrane region" description="Helical" evidence="6">
    <location>
        <begin position="166"/>
        <end position="188"/>
    </location>
</feature>
<evidence type="ECO:0000259" key="7">
    <source>
        <dbReference type="Pfam" id="PF02683"/>
    </source>
</evidence>
<evidence type="ECO:0000256" key="5">
    <source>
        <dbReference type="ARBA" id="ARBA00023136"/>
    </source>
</evidence>
<feature type="transmembrane region" description="Helical" evidence="6">
    <location>
        <begin position="93"/>
        <end position="111"/>
    </location>
</feature>
<feature type="transmembrane region" description="Helical" evidence="6">
    <location>
        <begin position="60"/>
        <end position="81"/>
    </location>
</feature>
<evidence type="ECO:0000256" key="6">
    <source>
        <dbReference type="SAM" id="Phobius"/>
    </source>
</evidence>
<dbReference type="STRING" id="1888891.DSOL_1110"/>
<gene>
    <name evidence="8" type="ORF">DSOL_1110</name>
</gene>
<dbReference type="PANTHER" id="PTHR31272">
    <property type="entry name" value="CYTOCHROME C-TYPE BIOGENESIS PROTEIN HI_1454-RELATED"/>
    <property type="match status" value="1"/>
</dbReference>
<protein>
    <submittedName>
        <fullName evidence="8">Cytochrome c-type biogenesis protein CcdA</fullName>
    </submittedName>
</protein>
<sequence length="230" mass="24658">MINQWLDLLSTLISHSMWVAPLLALLAGLLTSLTPCSLSSVPLVIGYVGGTGNNDTKKAFRLSLTFAAGSAVTFTILGTVSSLVGKLMGTSSSWWYLLLGVLMVLMAMQTWEIYNFIPSTYLMARNTRRGYIGAFIAGILGGVFSSPCATPVLITLLAVVAEKGSLMWGVVLLLLYSVGHSGLVLVAGTSIGFVRNMTSSNRYGTFSKVLRIVMGGVILLLAFYMFYLGF</sequence>
<feature type="transmembrane region" description="Helical" evidence="6">
    <location>
        <begin position="132"/>
        <end position="160"/>
    </location>
</feature>
<dbReference type="Pfam" id="PF02683">
    <property type="entry name" value="DsbD_TM"/>
    <property type="match status" value="1"/>
</dbReference>
<evidence type="ECO:0000313" key="9">
    <source>
        <dbReference type="Proteomes" id="UP000186102"/>
    </source>
</evidence>
<name>A0A1Q8R043_9FIRM</name>
<accession>A0A1Q8R043</accession>
<keyword evidence="3 6" id="KW-0812">Transmembrane</keyword>
<feature type="transmembrane region" description="Helical" evidence="6">
    <location>
        <begin position="20"/>
        <end position="48"/>
    </location>
</feature>
<dbReference type="GO" id="GO:0016020">
    <property type="term" value="C:membrane"/>
    <property type="evidence" value="ECO:0007669"/>
    <property type="project" value="UniProtKB-SubCell"/>
</dbReference>
<reference evidence="8 9" key="1">
    <citation type="submission" date="2016-09" db="EMBL/GenBank/DDBJ databases">
        <title>Complete genome of Desulfosporosinus sp. OL.</title>
        <authorList>
            <person name="Mardanov A."/>
            <person name="Beletsky A."/>
            <person name="Panova A."/>
            <person name="Karnachuk O."/>
            <person name="Ravin N."/>
        </authorList>
    </citation>
    <scope>NUCLEOTIDE SEQUENCE [LARGE SCALE GENOMIC DNA]</scope>
    <source>
        <strain evidence="8 9">OL</strain>
    </source>
</reference>
<evidence type="ECO:0000256" key="2">
    <source>
        <dbReference type="ARBA" id="ARBA00006143"/>
    </source>
</evidence>